<accession>A0A239J4P4</accession>
<evidence type="ECO:0000256" key="1">
    <source>
        <dbReference type="SAM" id="Phobius"/>
    </source>
</evidence>
<gene>
    <name evidence="2" type="ORF">SAMN05421642_10836</name>
</gene>
<name>A0A239J4P4_9NOCA</name>
<keyword evidence="1" id="KW-0472">Membrane</keyword>
<evidence type="ECO:0000313" key="3">
    <source>
        <dbReference type="Proteomes" id="UP000198327"/>
    </source>
</evidence>
<keyword evidence="1" id="KW-1133">Transmembrane helix</keyword>
<feature type="transmembrane region" description="Helical" evidence="1">
    <location>
        <begin position="74"/>
        <end position="93"/>
    </location>
</feature>
<evidence type="ECO:0000313" key="2">
    <source>
        <dbReference type="EMBL" id="SNT00448.1"/>
    </source>
</evidence>
<reference evidence="3" key="1">
    <citation type="submission" date="2017-06" db="EMBL/GenBank/DDBJ databases">
        <authorList>
            <person name="Varghese N."/>
            <person name="Submissions S."/>
        </authorList>
    </citation>
    <scope>NUCLEOTIDE SEQUENCE [LARGE SCALE GENOMIC DNA]</scope>
    <source>
        <strain evidence="3">JCM 23211</strain>
    </source>
</reference>
<sequence length="144" mass="14801">MTAGLVGVLIGVSPVLIVVVRTFVGLAPDVSVAVSYETLIATYLASAGLAYCAAVAAIYGVLRVSRDEFIRRTMIFVAALLPLGTVAATGAGVETARLLGYTTTASTTVAVVLTVVAVLTATFAGARGWALRPARLRVESWSGE</sequence>
<dbReference type="AlphaFoldDB" id="A0A239J4P4"/>
<keyword evidence="3" id="KW-1185">Reference proteome</keyword>
<organism evidence="2 3">
    <name type="scientific">Rhodococcoides kyotonense</name>
    <dbReference type="NCBI Taxonomy" id="398843"/>
    <lineage>
        <taxon>Bacteria</taxon>
        <taxon>Bacillati</taxon>
        <taxon>Actinomycetota</taxon>
        <taxon>Actinomycetes</taxon>
        <taxon>Mycobacteriales</taxon>
        <taxon>Nocardiaceae</taxon>
        <taxon>Rhodococcoides</taxon>
    </lineage>
</organism>
<feature type="transmembrane region" description="Helical" evidence="1">
    <location>
        <begin position="7"/>
        <end position="28"/>
    </location>
</feature>
<dbReference type="RefSeq" id="WP_141136486.1">
    <property type="nucleotide sequence ID" value="NZ_FZOW01000008.1"/>
</dbReference>
<keyword evidence="1" id="KW-0812">Transmembrane</keyword>
<feature type="transmembrane region" description="Helical" evidence="1">
    <location>
        <begin position="105"/>
        <end position="126"/>
    </location>
</feature>
<protein>
    <submittedName>
        <fullName evidence="2">Uncharacterized protein</fullName>
    </submittedName>
</protein>
<dbReference type="Proteomes" id="UP000198327">
    <property type="component" value="Unassembled WGS sequence"/>
</dbReference>
<feature type="transmembrane region" description="Helical" evidence="1">
    <location>
        <begin position="40"/>
        <end position="62"/>
    </location>
</feature>
<dbReference type="EMBL" id="FZOW01000008">
    <property type="protein sequence ID" value="SNT00448.1"/>
    <property type="molecule type" value="Genomic_DNA"/>
</dbReference>
<proteinExistence type="predicted"/>